<evidence type="ECO:0000313" key="2">
    <source>
        <dbReference type="Proteomes" id="UP000410492"/>
    </source>
</evidence>
<dbReference type="AlphaFoldDB" id="A0A653CXA7"/>
<organism evidence="1 2">
    <name type="scientific">Callosobruchus maculatus</name>
    <name type="common">Southern cowpea weevil</name>
    <name type="synonym">Pulse bruchid</name>
    <dbReference type="NCBI Taxonomy" id="64391"/>
    <lineage>
        <taxon>Eukaryota</taxon>
        <taxon>Metazoa</taxon>
        <taxon>Ecdysozoa</taxon>
        <taxon>Arthropoda</taxon>
        <taxon>Hexapoda</taxon>
        <taxon>Insecta</taxon>
        <taxon>Pterygota</taxon>
        <taxon>Neoptera</taxon>
        <taxon>Endopterygota</taxon>
        <taxon>Coleoptera</taxon>
        <taxon>Polyphaga</taxon>
        <taxon>Cucujiformia</taxon>
        <taxon>Chrysomeloidea</taxon>
        <taxon>Chrysomelidae</taxon>
        <taxon>Bruchinae</taxon>
        <taxon>Bruchini</taxon>
        <taxon>Callosobruchus</taxon>
    </lineage>
</organism>
<proteinExistence type="predicted"/>
<dbReference type="EMBL" id="CAACVG010009207">
    <property type="protein sequence ID" value="VEN52512.1"/>
    <property type="molecule type" value="Genomic_DNA"/>
</dbReference>
<evidence type="ECO:0000313" key="1">
    <source>
        <dbReference type="EMBL" id="VEN52512.1"/>
    </source>
</evidence>
<dbReference type="Proteomes" id="UP000410492">
    <property type="component" value="Unassembled WGS sequence"/>
</dbReference>
<name>A0A653CXA7_CALMS</name>
<accession>A0A653CXA7</accession>
<keyword evidence="2" id="KW-1185">Reference proteome</keyword>
<protein>
    <submittedName>
        <fullName evidence="1">Uncharacterized protein</fullName>
    </submittedName>
</protein>
<gene>
    <name evidence="1" type="ORF">CALMAC_LOCUS12615</name>
</gene>
<sequence>RIRIVRSISRTRLLFFAYVSEQCIEILQGSVTRTTRYREVHF</sequence>
<feature type="non-terminal residue" evidence="1">
    <location>
        <position position="1"/>
    </location>
</feature>
<reference evidence="1 2" key="1">
    <citation type="submission" date="2019-01" db="EMBL/GenBank/DDBJ databases">
        <authorList>
            <person name="Sayadi A."/>
        </authorList>
    </citation>
    <scope>NUCLEOTIDE SEQUENCE [LARGE SCALE GENOMIC DNA]</scope>
</reference>
<dbReference type="OrthoDB" id="5835829at2759"/>